<protein>
    <submittedName>
        <fullName evidence="2">Uncharacterized protein</fullName>
    </submittedName>
</protein>
<gene>
    <name evidence="2" type="ORF">A3L25_029410</name>
</gene>
<feature type="transmembrane region" description="Helical" evidence="1">
    <location>
        <begin position="12"/>
        <end position="35"/>
    </location>
</feature>
<dbReference type="Proteomes" id="UP000076857">
    <property type="component" value="Chromosome"/>
</dbReference>
<name>A0AAP9SS01_PSEPU</name>
<keyword evidence="1" id="KW-1133">Transmembrane helix</keyword>
<keyword evidence="1" id="KW-0812">Transmembrane</keyword>
<feature type="transmembrane region" description="Helical" evidence="1">
    <location>
        <begin position="77"/>
        <end position="96"/>
    </location>
</feature>
<proteinExistence type="predicted"/>
<dbReference type="AlphaFoldDB" id="A0AAP9SS01"/>
<evidence type="ECO:0000256" key="1">
    <source>
        <dbReference type="SAM" id="Phobius"/>
    </source>
</evidence>
<organism evidence="2 3">
    <name type="scientific">Pseudomonas putida</name>
    <name type="common">Arthrobacter siderocapsulatus</name>
    <dbReference type="NCBI Taxonomy" id="303"/>
    <lineage>
        <taxon>Bacteria</taxon>
        <taxon>Pseudomonadati</taxon>
        <taxon>Pseudomonadota</taxon>
        <taxon>Gammaproteobacteria</taxon>
        <taxon>Pseudomonadales</taxon>
        <taxon>Pseudomonadaceae</taxon>
        <taxon>Pseudomonas</taxon>
    </lineage>
</organism>
<keyword evidence="1" id="KW-0472">Membrane</keyword>
<evidence type="ECO:0000313" key="2">
    <source>
        <dbReference type="EMBL" id="QJQ13332.1"/>
    </source>
</evidence>
<accession>A0AAP9SS01</accession>
<reference evidence="2 3" key="2">
    <citation type="submission" date="2020-04" db="EMBL/GenBank/DDBJ databases">
        <title>Complete genome sequence of Pseudomonas putida strain JQ581.</title>
        <authorList>
            <person name="Mu Y."/>
        </authorList>
    </citation>
    <scope>NUCLEOTIDE SEQUENCE [LARGE SCALE GENOMIC DNA]</scope>
    <source>
        <strain evidence="2 3">JQ581</strain>
    </source>
</reference>
<sequence>MSVETLVSEIGVIVMYAVGGAMLSITPIPFLPMLFFQGLMKYKDDGIGYLVLFIIFNGLFALLPIVFVALAYERSSIGGVIFALAMYWSVIYGLCFDKKKDN</sequence>
<evidence type="ECO:0000313" key="3">
    <source>
        <dbReference type="Proteomes" id="UP000076857"/>
    </source>
</evidence>
<feature type="transmembrane region" description="Helical" evidence="1">
    <location>
        <begin position="47"/>
        <end position="71"/>
    </location>
</feature>
<dbReference type="RefSeq" id="WP_155737829.1">
    <property type="nucleotide sequence ID" value="NZ_CP050951.1"/>
</dbReference>
<reference evidence="2 3" key="1">
    <citation type="submission" date="2016-04" db="EMBL/GenBank/DDBJ databases">
        <authorList>
            <person name="Qiu J."/>
        </authorList>
    </citation>
    <scope>NUCLEOTIDE SEQUENCE [LARGE SCALE GENOMIC DNA]</scope>
    <source>
        <strain evidence="2 3">JQ581</strain>
    </source>
</reference>
<dbReference type="EMBL" id="CP050951">
    <property type="protein sequence ID" value="QJQ13332.1"/>
    <property type="molecule type" value="Genomic_DNA"/>
</dbReference>